<sequence length="62" mass="6986">MVAALRARFAPLAWASPHSALSLALQSKSRAKSFGLAERRQSLVVRRHVIKFLLLIKINNYL</sequence>
<name>A0AAQ0B0X4_LEPIR</name>
<dbReference type="AlphaFoldDB" id="A0AAQ0B0X4"/>
<organism evidence="1 2">
    <name type="scientific">Leptospira interrogans serovar Canicola</name>
    <dbReference type="NCBI Taxonomy" id="211880"/>
    <lineage>
        <taxon>Bacteria</taxon>
        <taxon>Pseudomonadati</taxon>
        <taxon>Spirochaetota</taxon>
        <taxon>Spirochaetia</taxon>
        <taxon>Leptospirales</taxon>
        <taxon>Leptospiraceae</taxon>
        <taxon>Leptospira</taxon>
    </lineage>
</organism>
<proteinExistence type="predicted"/>
<evidence type="ECO:0000313" key="1">
    <source>
        <dbReference type="EMBL" id="QOI44574.1"/>
    </source>
</evidence>
<gene>
    <name evidence="1" type="ORF">Lepto782_16010</name>
</gene>
<protein>
    <submittedName>
        <fullName evidence="1">Uncharacterized protein</fullName>
    </submittedName>
</protein>
<dbReference type="Proteomes" id="UP000663124">
    <property type="component" value="Chromosome 1"/>
</dbReference>
<accession>A0AAQ0B0X4</accession>
<evidence type="ECO:0000313" key="2">
    <source>
        <dbReference type="Proteomes" id="UP000663124"/>
    </source>
</evidence>
<reference evidence="1" key="1">
    <citation type="submission" date="2019-09" db="EMBL/GenBank/DDBJ databases">
        <title>Comparative Genomics of Leptospira interrogans Reveals Genome Plasticity - A Common Adaptive Strategy for Survival in Various Hosts.</title>
        <authorList>
            <person name="Ramli S.R."/>
            <person name="Bunk B."/>
            <person name="Goris M."/>
            <person name="Bhuju S."/>
            <person name="Jarek M."/>
            <person name="Sproer C."/>
            <person name="Mustakim S."/>
            <person name="Strommenger B."/>
            <person name="Pessler F."/>
        </authorList>
    </citation>
    <scope>NUCLEOTIDE SEQUENCE</scope>
    <source>
        <strain evidence="1">782</strain>
    </source>
</reference>
<dbReference type="EMBL" id="CP043884">
    <property type="protein sequence ID" value="QOI44574.1"/>
    <property type="molecule type" value="Genomic_DNA"/>
</dbReference>